<dbReference type="Pfam" id="PF02453">
    <property type="entry name" value="Reticulon"/>
    <property type="match status" value="1"/>
</dbReference>
<accession>A0AAD4P8U1</accession>
<dbReference type="InterPro" id="IPR003388">
    <property type="entry name" value="Reticulon"/>
</dbReference>
<dbReference type="InterPro" id="IPR045064">
    <property type="entry name" value="Reticulon-like"/>
</dbReference>
<comment type="subcellular location">
    <subcellularLocation>
        <location evidence="1 6">Endoplasmic reticulum membrane</location>
        <topology evidence="1 6">Multi-pass membrane protein</topology>
    </subcellularLocation>
</comment>
<proteinExistence type="predicted"/>
<dbReference type="GO" id="GO:0005789">
    <property type="term" value="C:endoplasmic reticulum membrane"/>
    <property type="evidence" value="ECO:0007669"/>
    <property type="project" value="UniProtKB-SubCell"/>
</dbReference>
<dbReference type="AlphaFoldDB" id="A0AAD4P8U1"/>
<evidence type="ECO:0000256" key="2">
    <source>
        <dbReference type="ARBA" id="ARBA00022692"/>
    </source>
</evidence>
<keyword evidence="3 6" id="KW-0256">Endoplasmic reticulum</keyword>
<evidence type="ECO:0000313" key="10">
    <source>
        <dbReference type="Proteomes" id="UP001190926"/>
    </source>
</evidence>
<evidence type="ECO:0000259" key="8">
    <source>
        <dbReference type="PROSITE" id="PS50845"/>
    </source>
</evidence>
<gene>
    <name evidence="9" type="ORF">C2S53_004154</name>
</gene>
<evidence type="ECO:0000313" key="9">
    <source>
        <dbReference type="EMBL" id="KAH6830037.1"/>
    </source>
</evidence>
<evidence type="ECO:0000256" key="1">
    <source>
        <dbReference type="ARBA" id="ARBA00004477"/>
    </source>
</evidence>
<evidence type="ECO:0000256" key="5">
    <source>
        <dbReference type="ARBA" id="ARBA00023136"/>
    </source>
</evidence>
<keyword evidence="2 6" id="KW-0812">Transmembrane</keyword>
<dbReference type="GO" id="GO:0009617">
    <property type="term" value="P:response to bacterium"/>
    <property type="evidence" value="ECO:0007669"/>
    <property type="project" value="InterPro"/>
</dbReference>
<dbReference type="PROSITE" id="PS50845">
    <property type="entry name" value="RETICULON"/>
    <property type="match status" value="1"/>
</dbReference>
<comment type="caution">
    <text evidence="6">Lacks conserved residue(s) required for the propagation of feature annotation.</text>
</comment>
<feature type="transmembrane region" description="Helical" evidence="6">
    <location>
        <begin position="79"/>
        <end position="98"/>
    </location>
</feature>
<sequence>MDEIQSRDLSSSSDSEDEKPSSIRGKTVYRLFGRERPVHMILGGGKHADVLLWREKKVSAGIVGGATAIWVFFEVLEYHFVSFICHGLILASILLFVWSNAANFISRSLPDIPELTIPQAPVLKFSSALRVSFNQTFVVLRDVASGRDLKKFLSVIVGLWVMSVAGNYCEFLTVLYAVMVVAFTVPRFYEKYEDQVDAFAEKAEAELQKQYAVFDAKVLSKIPRGPFKDKKTA</sequence>
<feature type="domain" description="Reticulon" evidence="8">
    <location>
        <begin position="47"/>
        <end position="233"/>
    </location>
</feature>
<dbReference type="PANTHER" id="PTHR10994">
    <property type="entry name" value="RETICULON"/>
    <property type="match status" value="1"/>
</dbReference>
<feature type="region of interest" description="Disordered" evidence="7">
    <location>
        <begin position="1"/>
        <end position="22"/>
    </location>
</feature>
<reference evidence="9 10" key="1">
    <citation type="journal article" date="2021" name="Nat. Commun.">
        <title>Incipient diploidization of the medicinal plant Perilla within 10,000 years.</title>
        <authorList>
            <person name="Zhang Y."/>
            <person name="Shen Q."/>
            <person name="Leng L."/>
            <person name="Zhang D."/>
            <person name="Chen S."/>
            <person name="Shi Y."/>
            <person name="Ning Z."/>
            <person name="Chen S."/>
        </authorList>
    </citation>
    <scope>NUCLEOTIDE SEQUENCE [LARGE SCALE GENOMIC DNA]</scope>
    <source>
        <strain evidence="10">cv. PC099</strain>
    </source>
</reference>
<evidence type="ECO:0000256" key="4">
    <source>
        <dbReference type="ARBA" id="ARBA00022989"/>
    </source>
</evidence>
<dbReference type="EMBL" id="SDAM02000101">
    <property type="protein sequence ID" value="KAH6830037.1"/>
    <property type="molecule type" value="Genomic_DNA"/>
</dbReference>
<organism evidence="9 10">
    <name type="scientific">Perilla frutescens var. hirtella</name>
    <name type="common">Perilla citriodora</name>
    <name type="synonym">Perilla setoyensis</name>
    <dbReference type="NCBI Taxonomy" id="608512"/>
    <lineage>
        <taxon>Eukaryota</taxon>
        <taxon>Viridiplantae</taxon>
        <taxon>Streptophyta</taxon>
        <taxon>Embryophyta</taxon>
        <taxon>Tracheophyta</taxon>
        <taxon>Spermatophyta</taxon>
        <taxon>Magnoliopsida</taxon>
        <taxon>eudicotyledons</taxon>
        <taxon>Gunneridae</taxon>
        <taxon>Pentapetalae</taxon>
        <taxon>asterids</taxon>
        <taxon>lamiids</taxon>
        <taxon>Lamiales</taxon>
        <taxon>Lamiaceae</taxon>
        <taxon>Nepetoideae</taxon>
        <taxon>Elsholtzieae</taxon>
        <taxon>Perilla</taxon>
    </lineage>
</organism>
<evidence type="ECO:0000256" key="6">
    <source>
        <dbReference type="RuleBase" id="RU363132"/>
    </source>
</evidence>
<evidence type="ECO:0000256" key="7">
    <source>
        <dbReference type="SAM" id="MobiDB-lite"/>
    </source>
</evidence>
<evidence type="ECO:0000256" key="3">
    <source>
        <dbReference type="ARBA" id="ARBA00022824"/>
    </source>
</evidence>
<keyword evidence="4 6" id="KW-1133">Transmembrane helix</keyword>
<keyword evidence="5 6" id="KW-0472">Membrane</keyword>
<comment type="caution">
    <text evidence="9">The sequence shown here is derived from an EMBL/GenBank/DDBJ whole genome shotgun (WGS) entry which is preliminary data.</text>
</comment>
<protein>
    <recommendedName>
        <fullName evidence="6">Reticulon-like protein</fullName>
    </recommendedName>
</protein>
<dbReference type="PANTHER" id="PTHR10994:SF193">
    <property type="entry name" value="RETICULON-LIKE PROTEIN"/>
    <property type="match status" value="1"/>
</dbReference>
<name>A0AAD4P8U1_PERFH</name>
<keyword evidence="10" id="KW-1185">Reference proteome</keyword>
<dbReference type="Proteomes" id="UP001190926">
    <property type="component" value="Unassembled WGS sequence"/>
</dbReference>